<evidence type="ECO:0000313" key="3">
    <source>
        <dbReference type="Proteomes" id="UP001168146"/>
    </source>
</evidence>
<dbReference type="PANTHER" id="PTHR43475">
    <property type="entry name" value="METHYLTHIORIBOSE-1-PHOSPHATE ISOMERASE"/>
    <property type="match status" value="1"/>
</dbReference>
<dbReference type="Proteomes" id="UP001168146">
    <property type="component" value="Unassembled WGS sequence"/>
</dbReference>
<dbReference type="EMBL" id="JASUXU010000024">
    <property type="protein sequence ID" value="KAK0320556.1"/>
    <property type="molecule type" value="Genomic_DNA"/>
</dbReference>
<dbReference type="EC" id="5.3.1.23" evidence="2"/>
<protein>
    <submittedName>
        <fullName evidence="2">S-methyl-5-thioribose-1-phosphate isomerase</fullName>
        <ecNumber evidence="2">5.3.1.23</ecNumber>
    </submittedName>
</protein>
<dbReference type="Gene3D" id="1.20.120.420">
    <property type="entry name" value="translation initiation factor eif-2b, domain 1"/>
    <property type="match status" value="1"/>
</dbReference>
<gene>
    <name evidence="2" type="primary">MRI1_1</name>
    <name evidence="2" type="ORF">LTR82_008269</name>
</gene>
<proteinExistence type="predicted"/>
<name>A0AAN6J8Q4_9PEZI</name>
<dbReference type="PANTHER" id="PTHR43475:SF1">
    <property type="entry name" value="METHYLTHIORIBOSE-1-PHOSPHATE ISOMERASE"/>
    <property type="match status" value="1"/>
</dbReference>
<evidence type="ECO:0000313" key="2">
    <source>
        <dbReference type="EMBL" id="KAK0320556.1"/>
    </source>
</evidence>
<feature type="compositionally biased region" description="Polar residues" evidence="1">
    <location>
        <begin position="74"/>
        <end position="86"/>
    </location>
</feature>
<organism evidence="2 3">
    <name type="scientific">Friedmanniomyces endolithicus</name>
    <dbReference type="NCBI Taxonomy" id="329885"/>
    <lineage>
        <taxon>Eukaryota</taxon>
        <taxon>Fungi</taxon>
        <taxon>Dikarya</taxon>
        <taxon>Ascomycota</taxon>
        <taxon>Pezizomycotina</taxon>
        <taxon>Dothideomycetes</taxon>
        <taxon>Dothideomycetidae</taxon>
        <taxon>Mycosphaerellales</taxon>
        <taxon>Teratosphaeriaceae</taxon>
        <taxon>Friedmanniomyces</taxon>
    </lineage>
</organism>
<dbReference type="AlphaFoldDB" id="A0AAN6J8Q4"/>
<accession>A0AAN6J8Q4</accession>
<dbReference type="GO" id="GO:0046523">
    <property type="term" value="F:S-methyl-5-thioribose-1-phosphate isomerase activity"/>
    <property type="evidence" value="ECO:0007669"/>
    <property type="project" value="UniProtKB-EC"/>
</dbReference>
<feature type="compositionally biased region" description="Basic and acidic residues" evidence="1">
    <location>
        <begin position="87"/>
        <end position="112"/>
    </location>
</feature>
<dbReference type="SUPFAM" id="SSF100950">
    <property type="entry name" value="NagB/RpiA/CoA transferase-like"/>
    <property type="match status" value="1"/>
</dbReference>
<comment type="caution">
    <text evidence="2">The sequence shown here is derived from an EMBL/GenBank/DDBJ whole genome shotgun (WGS) entry which is preliminary data.</text>
</comment>
<feature type="compositionally biased region" description="Basic and acidic residues" evidence="1">
    <location>
        <begin position="164"/>
        <end position="184"/>
    </location>
</feature>
<feature type="region of interest" description="Disordered" evidence="1">
    <location>
        <begin position="74"/>
        <end position="112"/>
    </location>
</feature>
<dbReference type="GO" id="GO:0019509">
    <property type="term" value="P:L-methionine salvage from methylthioadenosine"/>
    <property type="evidence" value="ECO:0007669"/>
    <property type="project" value="TreeGrafter"/>
</dbReference>
<reference evidence="2" key="1">
    <citation type="submission" date="2021-12" db="EMBL/GenBank/DDBJ databases">
        <title>Black yeast isolated from Biological Soil Crust.</title>
        <authorList>
            <person name="Kurbessoian T."/>
        </authorList>
    </citation>
    <scope>NUCLEOTIDE SEQUENCE</scope>
    <source>
        <strain evidence="2">CCFEE 5208</strain>
    </source>
</reference>
<sequence length="245" mass="28093">MVLEAIRYKPHSLQILNQLKLPHQIEYDDVTGSEDGWNAIKDMRTRGGPAIAIVAALSLAVELHVVKSLWRSSEQGMRAMQPSSVQAREDEKEQQQLDKVARAQEKEREKAVKAQKLAERRLERQKKAEQKKEALTARFAAKAAAKAAKEAAKQLGQDIQASPKRREGRTEHLKRAHEPHDDRMSLWSNQDRGCQNQLYHQWAELSSRIEQKAKLVVLNFKCFNDGHLEIERRELQFDCQDSGVK</sequence>
<feature type="region of interest" description="Disordered" evidence="1">
    <location>
        <begin position="151"/>
        <end position="188"/>
    </location>
</feature>
<evidence type="ECO:0000256" key="1">
    <source>
        <dbReference type="SAM" id="MobiDB-lite"/>
    </source>
</evidence>
<keyword evidence="2" id="KW-0413">Isomerase</keyword>
<dbReference type="InterPro" id="IPR027363">
    <property type="entry name" value="M1Pi_N"/>
</dbReference>
<dbReference type="InterPro" id="IPR037171">
    <property type="entry name" value="NagB/RpiA_transferase-like"/>
</dbReference>